<dbReference type="PANTHER" id="PTHR43483">
    <property type="entry name" value="MEMBRANE TRANSPORTER PROTEIN HI_0806-RELATED"/>
    <property type="match status" value="1"/>
</dbReference>
<dbReference type="GO" id="GO:0005886">
    <property type="term" value="C:plasma membrane"/>
    <property type="evidence" value="ECO:0007669"/>
    <property type="project" value="UniProtKB-SubCell"/>
</dbReference>
<keyword evidence="5" id="KW-1003">Cell membrane</keyword>
<organism evidence="6 7">
    <name type="scientific">Candidatus Hakubella thermalkaliphila</name>
    <dbReference type="NCBI Taxonomy" id="2754717"/>
    <lineage>
        <taxon>Bacteria</taxon>
        <taxon>Bacillati</taxon>
        <taxon>Actinomycetota</taxon>
        <taxon>Actinomycetota incertae sedis</taxon>
        <taxon>Candidatus Hakubellales</taxon>
        <taxon>Candidatus Hakubellaceae</taxon>
        <taxon>Candidatus Hakubella</taxon>
    </lineage>
</organism>
<feature type="transmembrane region" description="Helical" evidence="5">
    <location>
        <begin position="241"/>
        <end position="261"/>
    </location>
</feature>
<comment type="caution">
    <text evidence="6">The sequence shown here is derived from an EMBL/GenBank/DDBJ whole genome shotgun (WGS) entry which is preliminary data.</text>
</comment>
<keyword evidence="2 5" id="KW-0812">Transmembrane</keyword>
<evidence type="ECO:0000256" key="2">
    <source>
        <dbReference type="ARBA" id="ARBA00022692"/>
    </source>
</evidence>
<evidence type="ECO:0000256" key="1">
    <source>
        <dbReference type="ARBA" id="ARBA00004141"/>
    </source>
</evidence>
<comment type="subcellular location">
    <subcellularLocation>
        <location evidence="5">Cell membrane</location>
        <topology evidence="5">Multi-pass membrane protein</topology>
    </subcellularLocation>
    <subcellularLocation>
        <location evidence="1">Membrane</location>
        <topology evidence="1">Multi-pass membrane protein</topology>
    </subcellularLocation>
</comment>
<gene>
    <name evidence="6" type="ORF">HKBW3S42_00769</name>
</gene>
<evidence type="ECO:0000256" key="3">
    <source>
        <dbReference type="ARBA" id="ARBA00022989"/>
    </source>
</evidence>
<dbReference type="InterPro" id="IPR002781">
    <property type="entry name" value="TM_pro_TauE-like"/>
</dbReference>
<dbReference type="EMBL" id="BLSA01000081">
    <property type="protein sequence ID" value="GFP32465.1"/>
    <property type="molecule type" value="Genomic_DNA"/>
</dbReference>
<dbReference type="Proteomes" id="UP000568877">
    <property type="component" value="Unassembled WGS sequence"/>
</dbReference>
<feature type="transmembrane region" description="Helical" evidence="5">
    <location>
        <begin position="20"/>
        <end position="43"/>
    </location>
</feature>
<reference evidence="6 7" key="1">
    <citation type="journal article" date="2020" name="Front. Microbiol.">
        <title>Single-cell genomics of novel Actinobacteria with the Wood-Ljungdahl pathway discovered in a serpentinizing system.</title>
        <authorList>
            <person name="Merino N."/>
            <person name="Kawai M."/>
            <person name="Boyd E.S."/>
            <person name="Colman D.R."/>
            <person name="McGlynn S.E."/>
            <person name="Nealson K.H."/>
            <person name="Kurokawa K."/>
            <person name="Hongoh Y."/>
        </authorList>
    </citation>
    <scope>NUCLEOTIDE SEQUENCE [LARGE SCALE GENOMIC DNA]</scope>
    <source>
        <strain evidence="6 7">S42</strain>
    </source>
</reference>
<dbReference type="Pfam" id="PF01925">
    <property type="entry name" value="TauE"/>
    <property type="match status" value="1"/>
</dbReference>
<sequence length="317" mass="34842">MDFLDVLFPVSGVKTNILLPPLVAMVISFFTSMGGVSGAFLLLPFQMSVLNYTAPSVSGTNHVYNIVAIPSGVYRYIKEGRMAWPLTWVTIAGTLPGVFLGFYIRVLYLLDPKAFKFFVGCVLLYIGSRLLKELISKGKTKPSASKALEEKFKEQKDIRLPAVIPSHAVVKIKHISLKKIEYEFWGERFSFNPIIMFMLSFIVGIIGGAYGIGGGAIIAPFCISFLHLPAYIIVGAALMGTFMTSVAGALFYSIPLVVNNVSSMPDWPLGILFGIGGLVGMYLGARFQKFVPQRVIKLILGLIITLLSIRYISQFFV</sequence>
<evidence type="ECO:0000256" key="5">
    <source>
        <dbReference type="RuleBase" id="RU363041"/>
    </source>
</evidence>
<feature type="transmembrane region" description="Helical" evidence="5">
    <location>
        <begin position="114"/>
        <end position="131"/>
    </location>
</feature>
<keyword evidence="4 5" id="KW-0472">Membrane</keyword>
<protein>
    <recommendedName>
        <fullName evidence="5">Probable membrane transporter protein</fullName>
    </recommendedName>
</protein>
<dbReference type="AlphaFoldDB" id="A0A6V8PIE3"/>
<evidence type="ECO:0000313" key="6">
    <source>
        <dbReference type="EMBL" id="GFP32465.1"/>
    </source>
</evidence>
<name>A0A6V8PIE3_9ACTN</name>
<evidence type="ECO:0000256" key="4">
    <source>
        <dbReference type="ARBA" id="ARBA00023136"/>
    </source>
</evidence>
<evidence type="ECO:0000313" key="7">
    <source>
        <dbReference type="Proteomes" id="UP000568877"/>
    </source>
</evidence>
<comment type="similarity">
    <text evidence="5">Belongs to the 4-toluene sulfonate uptake permease (TSUP) (TC 2.A.102) family.</text>
</comment>
<accession>A0A6V8PIE3</accession>
<dbReference type="PANTHER" id="PTHR43483:SF3">
    <property type="entry name" value="MEMBRANE TRANSPORTER PROTEIN HI_0806-RELATED"/>
    <property type="match status" value="1"/>
</dbReference>
<feature type="transmembrane region" description="Helical" evidence="5">
    <location>
        <begin position="295"/>
        <end position="313"/>
    </location>
</feature>
<keyword evidence="3 5" id="KW-1133">Transmembrane helix</keyword>
<feature type="transmembrane region" description="Helical" evidence="5">
    <location>
        <begin position="85"/>
        <end position="108"/>
    </location>
</feature>
<proteinExistence type="inferred from homology"/>
<feature type="transmembrane region" description="Helical" evidence="5">
    <location>
        <begin position="267"/>
        <end position="283"/>
    </location>
</feature>
<feature type="transmembrane region" description="Helical" evidence="5">
    <location>
        <begin position="189"/>
        <end position="210"/>
    </location>
</feature>